<dbReference type="NCBIfam" id="TIGR02200">
    <property type="entry name" value="GlrX_actino"/>
    <property type="match status" value="1"/>
</dbReference>
<dbReference type="PANTHER" id="PTHR34386">
    <property type="entry name" value="GLUTAREDOXIN"/>
    <property type="match status" value="1"/>
</dbReference>
<dbReference type="Pfam" id="PF00462">
    <property type="entry name" value="Glutaredoxin"/>
    <property type="match status" value="1"/>
</dbReference>
<dbReference type="PANTHER" id="PTHR34386:SF1">
    <property type="entry name" value="GLUTAREDOXIN-LIKE PROTEIN NRDH"/>
    <property type="match status" value="1"/>
</dbReference>
<dbReference type="InterPro" id="IPR051548">
    <property type="entry name" value="Grx-like_ET"/>
</dbReference>
<evidence type="ECO:0000259" key="2">
    <source>
        <dbReference type="Pfam" id="PF00462"/>
    </source>
</evidence>
<protein>
    <submittedName>
        <fullName evidence="3">Glutaredoxin-like protein</fullName>
    </submittedName>
</protein>
<comment type="caution">
    <text evidence="3">The sequence shown here is derived from an EMBL/GenBank/DDBJ whole genome shotgun (WGS) entry which is preliminary data.</text>
</comment>
<proteinExistence type="predicted"/>
<dbReference type="InterPro" id="IPR011915">
    <property type="entry name" value="GlrX_actino"/>
</dbReference>
<dbReference type="InterPro" id="IPR017937">
    <property type="entry name" value="Thioredoxin_CS"/>
</dbReference>
<organism evidence="3 4">
    <name type="scientific">Paenarthrobacter ilicis</name>
    <dbReference type="NCBI Taxonomy" id="43665"/>
    <lineage>
        <taxon>Bacteria</taxon>
        <taxon>Bacillati</taxon>
        <taxon>Actinomycetota</taxon>
        <taxon>Actinomycetes</taxon>
        <taxon>Micrococcales</taxon>
        <taxon>Micrococcaceae</taxon>
        <taxon>Paenarthrobacter</taxon>
    </lineage>
</organism>
<feature type="compositionally biased region" description="Polar residues" evidence="1">
    <location>
        <begin position="52"/>
        <end position="61"/>
    </location>
</feature>
<accession>A0ABX0TGZ6</accession>
<name>A0ABX0TGZ6_9MICC</name>
<sequence>MRTVCPFQPKATSGTALRGTLLSGNNRKPGNICRHVTVDSIETSPRKRPNPEESSVDFTPDSGTITMFSTTWCGYCNRLKKQLDAKGIGYTEINIEEVEGTAELVEQLNGGNRTVPTVLFPDGTAATNPSASEVESRLAA</sequence>
<keyword evidence="4" id="KW-1185">Reference proteome</keyword>
<gene>
    <name evidence="3" type="ORF">FHR86_002125</name>
</gene>
<evidence type="ECO:0000313" key="3">
    <source>
        <dbReference type="EMBL" id="NIJ01793.1"/>
    </source>
</evidence>
<evidence type="ECO:0000313" key="4">
    <source>
        <dbReference type="Proteomes" id="UP000802392"/>
    </source>
</evidence>
<dbReference type="Gene3D" id="3.40.30.10">
    <property type="entry name" value="Glutaredoxin"/>
    <property type="match status" value="1"/>
</dbReference>
<reference evidence="3 4" key="1">
    <citation type="submission" date="2020-03" db="EMBL/GenBank/DDBJ databases">
        <title>Genomic Encyclopedia of Type Strains, Phase III (KMG-III): the genomes of soil and plant-associated and newly described type strains.</title>
        <authorList>
            <person name="Whitman W."/>
        </authorList>
    </citation>
    <scope>NUCLEOTIDE SEQUENCE [LARGE SCALE GENOMIC DNA]</scope>
    <source>
        <strain evidence="3 4">CECT 4207</strain>
    </source>
</reference>
<dbReference type="Proteomes" id="UP000802392">
    <property type="component" value="Unassembled WGS sequence"/>
</dbReference>
<dbReference type="PROSITE" id="PS51354">
    <property type="entry name" value="GLUTAREDOXIN_2"/>
    <property type="match status" value="1"/>
</dbReference>
<feature type="region of interest" description="Disordered" evidence="1">
    <location>
        <begin position="39"/>
        <end position="61"/>
    </location>
</feature>
<evidence type="ECO:0000256" key="1">
    <source>
        <dbReference type="SAM" id="MobiDB-lite"/>
    </source>
</evidence>
<feature type="domain" description="Glutaredoxin" evidence="2">
    <location>
        <begin position="65"/>
        <end position="119"/>
    </location>
</feature>
<dbReference type="SUPFAM" id="SSF52833">
    <property type="entry name" value="Thioredoxin-like"/>
    <property type="match status" value="1"/>
</dbReference>
<dbReference type="EMBL" id="JAAOZD010000004">
    <property type="protein sequence ID" value="NIJ01793.1"/>
    <property type="molecule type" value="Genomic_DNA"/>
</dbReference>
<dbReference type="CDD" id="cd02976">
    <property type="entry name" value="NrdH"/>
    <property type="match status" value="1"/>
</dbReference>
<dbReference type="InterPro" id="IPR002109">
    <property type="entry name" value="Glutaredoxin"/>
</dbReference>
<dbReference type="PROSITE" id="PS00194">
    <property type="entry name" value="THIOREDOXIN_1"/>
    <property type="match status" value="1"/>
</dbReference>
<dbReference type="InterPro" id="IPR036249">
    <property type="entry name" value="Thioredoxin-like_sf"/>
</dbReference>